<dbReference type="PROSITE" id="PS50110">
    <property type="entry name" value="RESPONSE_REGULATORY"/>
    <property type="match status" value="1"/>
</dbReference>
<dbReference type="InterPro" id="IPR011006">
    <property type="entry name" value="CheY-like_superfamily"/>
</dbReference>
<feature type="modified residue" description="4-aspartylphosphate" evidence="2">
    <location>
        <position position="57"/>
    </location>
</feature>
<evidence type="ECO:0000313" key="5">
    <source>
        <dbReference type="Proteomes" id="UP000228503"/>
    </source>
</evidence>
<protein>
    <recommendedName>
        <fullName evidence="3">Response regulatory domain-containing protein</fullName>
    </recommendedName>
</protein>
<dbReference type="PANTHER" id="PTHR44591">
    <property type="entry name" value="STRESS RESPONSE REGULATOR PROTEIN 1"/>
    <property type="match status" value="1"/>
</dbReference>
<evidence type="ECO:0000256" key="1">
    <source>
        <dbReference type="ARBA" id="ARBA00022553"/>
    </source>
</evidence>
<accession>A0A2M7TZ21</accession>
<keyword evidence="1 2" id="KW-0597">Phosphoprotein</keyword>
<dbReference type="GO" id="GO:0000160">
    <property type="term" value="P:phosphorelay signal transduction system"/>
    <property type="evidence" value="ECO:0007669"/>
    <property type="project" value="InterPro"/>
</dbReference>
<feature type="domain" description="Response regulatory" evidence="3">
    <location>
        <begin position="8"/>
        <end position="124"/>
    </location>
</feature>
<reference evidence="5" key="1">
    <citation type="submission" date="2017-09" db="EMBL/GenBank/DDBJ databases">
        <title>Depth-based differentiation of microbial function through sediment-hosted aquifers and enrichment of novel symbionts in the deep terrestrial subsurface.</title>
        <authorList>
            <person name="Probst A.J."/>
            <person name="Ladd B."/>
            <person name="Jarett J.K."/>
            <person name="Geller-Mcgrath D.E."/>
            <person name="Sieber C.M.K."/>
            <person name="Emerson J.B."/>
            <person name="Anantharaman K."/>
            <person name="Thomas B.C."/>
            <person name="Malmstrom R."/>
            <person name="Stieglmeier M."/>
            <person name="Klingl A."/>
            <person name="Woyke T."/>
            <person name="Ryan C.M."/>
            <person name="Banfield J.F."/>
        </authorList>
    </citation>
    <scope>NUCLEOTIDE SEQUENCE [LARGE SCALE GENOMIC DNA]</scope>
</reference>
<dbReference type="InterPro" id="IPR050595">
    <property type="entry name" value="Bact_response_regulator"/>
</dbReference>
<sequence>MIDQNAKKIIIVEDEQYLRELYIQILQQEGYSVDSAEDGDIAFEKLSKNQYDLVLLDVILPKMDGLQILEKLSKMGDRKFDNTVLLTNLGQDLVVAKALDYGVRGYMIKSDYTPEEMINEVKGYLENGEVKSALQ</sequence>
<dbReference type="Gene3D" id="3.40.50.2300">
    <property type="match status" value="1"/>
</dbReference>
<dbReference type="EMBL" id="PFOB01000032">
    <property type="protein sequence ID" value="PIZ63068.1"/>
    <property type="molecule type" value="Genomic_DNA"/>
</dbReference>
<proteinExistence type="predicted"/>
<dbReference type="AlphaFoldDB" id="A0A2M7TZ21"/>
<dbReference type="Pfam" id="PF00072">
    <property type="entry name" value="Response_reg"/>
    <property type="match status" value="1"/>
</dbReference>
<dbReference type="Proteomes" id="UP000228503">
    <property type="component" value="Unassembled WGS sequence"/>
</dbReference>
<evidence type="ECO:0000313" key="4">
    <source>
        <dbReference type="EMBL" id="PIZ63068.1"/>
    </source>
</evidence>
<gene>
    <name evidence="4" type="ORF">COY16_02775</name>
</gene>
<dbReference type="SUPFAM" id="SSF52172">
    <property type="entry name" value="CheY-like"/>
    <property type="match status" value="1"/>
</dbReference>
<dbReference type="PANTHER" id="PTHR44591:SF3">
    <property type="entry name" value="RESPONSE REGULATORY DOMAIN-CONTAINING PROTEIN"/>
    <property type="match status" value="1"/>
</dbReference>
<dbReference type="InterPro" id="IPR001789">
    <property type="entry name" value="Sig_transdc_resp-reg_receiver"/>
</dbReference>
<comment type="caution">
    <text evidence="4">The sequence shown here is derived from an EMBL/GenBank/DDBJ whole genome shotgun (WGS) entry which is preliminary data.</text>
</comment>
<evidence type="ECO:0000259" key="3">
    <source>
        <dbReference type="PROSITE" id="PS50110"/>
    </source>
</evidence>
<name>A0A2M7TZ21_9BACT</name>
<evidence type="ECO:0000256" key="2">
    <source>
        <dbReference type="PROSITE-ProRule" id="PRU00169"/>
    </source>
</evidence>
<dbReference type="SMART" id="SM00448">
    <property type="entry name" value="REC"/>
    <property type="match status" value="1"/>
</dbReference>
<organism evidence="4 5">
    <name type="scientific">Candidatus Roizmanbacteria bacterium CG_4_10_14_0_2_um_filter_39_13</name>
    <dbReference type="NCBI Taxonomy" id="1974825"/>
    <lineage>
        <taxon>Bacteria</taxon>
        <taxon>Candidatus Roizmaniibacteriota</taxon>
    </lineage>
</organism>